<feature type="binding site" evidence="5">
    <location>
        <position position="159"/>
    </location>
    <ligand>
        <name>AMP</name>
        <dbReference type="ChEBI" id="CHEBI:456215"/>
    </ligand>
</feature>
<feature type="binding site" evidence="5">
    <location>
        <position position="149"/>
    </location>
    <ligand>
        <name>Zn(2+)</name>
        <dbReference type="ChEBI" id="CHEBI:29105"/>
        <note>structural</note>
    </ligand>
</feature>
<gene>
    <name evidence="5" type="primary">adk</name>
    <name evidence="9" type="ORF">COT99_00305</name>
</gene>
<comment type="catalytic activity">
    <reaction evidence="5 7">
        <text>AMP + ATP = 2 ADP</text>
        <dbReference type="Rhea" id="RHEA:12973"/>
        <dbReference type="ChEBI" id="CHEBI:30616"/>
        <dbReference type="ChEBI" id="CHEBI:456215"/>
        <dbReference type="ChEBI" id="CHEBI:456216"/>
        <dbReference type="EC" id="2.7.4.3"/>
    </reaction>
</comment>
<reference evidence="10" key="1">
    <citation type="submission" date="2017-09" db="EMBL/GenBank/DDBJ databases">
        <title>Depth-based differentiation of microbial function through sediment-hosted aquifers and enrichment of novel symbionts in the deep terrestrial subsurface.</title>
        <authorList>
            <person name="Probst A.J."/>
            <person name="Ladd B."/>
            <person name="Jarett J.K."/>
            <person name="Geller-Mcgrath D.E."/>
            <person name="Sieber C.M.K."/>
            <person name="Emerson J.B."/>
            <person name="Anantharaman K."/>
            <person name="Thomas B.C."/>
            <person name="Malmstrom R."/>
            <person name="Stieglmeier M."/>
            <person name="Klingl A."/>
            <person name="Woyke T."/>
            <person name="Ryan C.M."/>
            <person name="Banfield J.F."/>
        </authorList>
    </citation>
    <scope>NUCLEOTIDE SEQUENCE [LARGE SCALE GENOMIC DNA]</scope>
</reference>
<dbReference type="InterPro" id="IPR007862">
    <property type="entry name" value="Adenylate_kinase_lid-dom"/>
</dbReference>
<dbReference type="InterPro" id="IPR036193">
    <property type="entry name" value="ADK_active_lid_dom_sf"/>
</dbReference>
<feature type="region of interest" description="NMP" evidence="5">
    <location>
        <begin position="33"/>
        <end position="62"/>
    </location>
</feature>
<dbReference type="PRINTS" id="PR00094">
    <property type="entry name" value="ADENYLTKNASE"/>
</dbReference>
<keyword evidence="5" id="KW-0963">Cytoplasm</keyword>
<dbReference type="UniPathway" id="UPA00588">
    <property type="reaction ID" value="UER00649"/>
</dbReference>
<keyword evidence="5" id="KW-0862">Zinc</keyword>
<comment type="domain">
    <text evidence="5">Consists of three domains, a large central CORE domain and two small peripheral domains, NMPbind and LID, which undergo movements during catalysis. The LID domain closes over the site of phosphoryl transfer upon ATP binding. Assembling and dissambling the active center during each catalytic cycle provides an effective means to prevent ATP hydrolysis. Some bacteria have evolved a zinc-coordinating structure that stabilizes the LID domain.</text>
</comment>
<evidence type="ECO:0000313" key="10">
    <source>
        <dbReference type="Proteomes" id="UP000228626"/>
    </source>
</evidence>
<evidence type="ECO:0000256" key="4">
    <source>
        <dbReference type="ARBA" id="ARBA00022777"/>
    </source>
</evidence>
<feature type="binding site" evidence="5">
    <location>
        <position position="200"/>
    </location>
    <ligand>
        <name>ATP</name>
        <dbReference type="ChEBI" id="CHEBI:30616"/>
    </ligand>
</feature>
<keyword evidence="4 5" id="KW-0418">Kinase</keyword>
<dbReference type="PANTHER" id="PTHR23359">
    <property type="entry name" value="NUCLEOTIDE KINASE"/>
    <property type="match status" value="1"/>
</dbReference>
<dbReference type="NCBIfam" id="TIGR01351">
    <property type="entry name" value="adk"/>
    <property type="match status" value="1"/>
</dbReference>
<feature type="domain" description="Adenylate kinase active site lid" evidence="8">
    <location>
        <begin position="125"/>
        <end position="161"/>
    </location>
</feature>
<feature type="binding site" evidence="5">
    <location>
        <begin position="13"/>
        <end position="18"/>
    </location>
    <ligand>
        <name>ATP</name>
        <dbReference type="ChEBI" id="CHEBI:30616"/>
    </ligand>
</feature>
<keyword evidence="3 5" id="KW-0547">Nucleotide-binding</keyword>
<dbReference type="PROSITE" id="PS00113">
    <property type="entry name" value="ADENYLATE_KINASE"/>
    <property type="match status" value="1"/>
</dbReference>
<feature type="binding site" evidence="5">
    <location>
        <position position="152"/>
    </location>
    <ligand>
        <name>Zn(2+)</name>
        <dbReference type="ChEBI" id="CHEBI:29105"/>
        <note>structural</note>
    </ligand>
</feature>
<dbReference type="InterPro" id="IPR033690">
    <property type="entry name" value="Adenylat_kinase_CS"/>
</dbReference>
<dbReference type="Gene3D" id="3.40.50.300">
    <property type="entry name" value="P-loop containing nucleotide triphosphate hydrolases"/>
    <property type="match status" value="1"/>
</dbReference>
<comment type="function">
    <text evidence="5">Catalyzes the reversible transfer of the terminal phosphate group between ATP and AMP. Plays an important role in cellular energy homeostasis and in adenine nucleotide metabolism.</text>
</comment>
<evidence type="ECO:0000259" key="8">
    <source>
        <dbReference type="Pfam" id="PF05191"/>
    </source>
</evidence>
<organism evidence="9 10">
    <name type="scientific">Candidatus Falkowbacteria bacterium CG10_big_fil_rev_8_21_14_0_10_43_10</name>
    <dbReference type="NCBI Taxonomy" id="1974567"/>
    <lineage>
        <taxon>Bacteria</taxon>
        <taxon>Candidatus Falkowiibacteriota</taxon>
    </lineage>
</organism>
<evidence type="ECO:0000256" key="6">
    <source>
        <dbReference type="RuleBase" id="RU003330"/>
    </source>
</evidence>
<accession>A0A2H0V322</accession>
<proteinExistence type="inferred from homology"/>
<dbReference type="GO" id="GO:0004017">
    <property type="term" value="F:AMP kinase activity"/>
    <property type="evidence" value="ECO:0007669"/>
    <property type="project" value="UniProtKB-UniRule"/>
</dbReference>
<evidence type="ECO:0000313" key="9">
    <source>
        <dbReference type="EMBL" id="PIR93497.1"/>
    </source>
</evidence>
<dbReference type="CDD" id="cd01428">
    <property type="entry name" value="ADK"/>
    <property type="match status" value="1"/>
</dbReference>
<dbReference type="FunFam" id="3.40.50.300:FF:000106">
    <property type="entry name" value="Adenylate kinase mitochondrial"/>
    <property type="match status" value="1"/>
</dbReference>
<evidence type="ECO:0000256" key="3">
    <source>
        <dbReference type="ARBA" id="ARBA00022741"/>
    </source>
</evidence>
<sequence length="214" mass="24190">MDKRVICLFGPQGSGKGTQAKLLTKKLNIPHISMGDLFRMAIESGTELGRKVKEVINQGDLAPDGTAFNLLKERVSNIDCANGFILDGFPRTLKQAGLLDEYIEVDKVVVIDISNKESIKRLASRRHCLSCGSIYNLYTVPKPKEDEMCDRCHKKLYQRDDDKEEAVAERLKKYHEETEPLIDYYKNKGKNKVAEINGEQSIEKVAEDINEAIE</sequence>
<dbReference type="InterPro" id="IPR027417">
    <property type="entry name" value="P-loop_NTPase"/>
</dbReference>
<comment type="subunit">
    <text evidence="5 7">Monomer.</text>
</comment>
<name>A0A2H0V322_9BACT</name>
<dbReference type="SUPFAM" id="SSF57774">
    <property type="entry name" value="Microbial and mitochondrial ADK, insert 'zinc finger' domain"/>
    <property type="match status" value="1"/>
</dbReference>
<dbReference type="NCBIfam" id="NF001381">
    <property type="entry name" value="PRK00279.1-3"/>
    <property type="match status" value="1"/>
</dbReference>
<feature type="binding site" evidence="5">
    <location>
        <position position="128"/>
    </location>
    <ligand>
        <name>Zn(2+)</name>
        <dbReference type="ChEBI" id="CHEBI:29105"/>
        <note>structural</note>
    </ligand>
</feature>
<comment type="similarity">
    <text evidence="5 6">Belongs to the adenylate kinase family.</text>
</comment>
<evidence type="ECO:0000256" key="7">
    <source>
        <dbReference type="RuleBase" id="RU003331"/>
    </source>
</evidence>
<comment type="subcellular location">
    <subcellularLocation>
        <location evidence="5 7">Cytoplasm</location>
    </subcellularLocation>
</comment>
<comment type="caution">
    <text evidence="5">Lacks conserved residue(s) required for the propagation of feature annotation.</text>
</comment>
<keyword evidence="2 5" id="KW-0545">Nucleotide biosynthesis</keyword>
<keyword evidence="5 7" id="KW-0067">ATP-binding</keyword>
<evidence type="ECO:0000256" key="2">
    <source>
        <dbReference type="ARBA" id="ARBA00022727"/>
    </source>
</evidence>
<feature type="binding site" evidence="5">
    <location>
        <position position="95"/>
    </location>
    <ligand>
        <name>AMP</name>
        <dbReference type="ChEBI" id="CHEBI:456215"/>
    </ligand>
</feature>
<dbReference type="InterPro" id="IPR000850">
    <property type="entry name" value="Adenylat/UMP-CMP_kin"/>
</dbReference>
<dbReference type="HAMAP" id="MF_00235">
    <property type="entry name" value="Adenylate_kinase_Adk"/>
    <property type="match status" value="1"/>
</dbReference>
<dbReference type="GO" id="GO:0005524">
    <property type="term" value="F:ATP binding"/>
    <property type="evidence" value="ECO:0007669"/>
    <property type="project" value="UniProtKB-UniRule"/>
</dbReference>
<feature type="binding site" evidence="5">
    <location>
        <begin position="88"/>
        <end position="91"/>
    </location>
    <ligand>
        <name>AMP</name>
        <dbReference type="ChEBI" id="CHEBI:456215"/>
    </ligand>
</feature>
<dbReference type="GO" id="GO:0008270">
    <property type="term" value="F:zinc ion binding"/>
    <property type="evidence" value="ECO:0007669"/>
    <property type="project" value="UniProtKB-UniRule"/>
</dbReference>
<dbReference type="GO" id="GO:0044209">
    <property type="term" value="P:AMP salvage"/>
    <property type="evidence" value="ECO:0007669"/>
    <property type="project" value="UniProtKB-UniRule"/>
</dbReference>
<dbReference type="Proteomes" id="UP000228626">
    <property type="component" value="Unassembled WGS sequence"/>
</dbReference>
<feature type="binding site" evidence="5">
    <location>
        <begin position="134"/>
        <end position="135"/>
    </location>
    <ligand>
        <name>ATP</name>
        <dbReference type="ChEBI" id="CHEBI:30616"/>
    </ligand>
</feature>
<dbReference type="Pfam" id="PF05191">
    <property type="entry name" value="ADK_lid"/>
    <property type="match status" value="1"/>
</dbReference>
<comment type="caution">
    <text evidence="9">The sequence shown here is derived from an EMBL/GenBank/DDBJ whole genome shotgun (WGS) entry which is preliminary data.</text>
</comment>
<feature type="binding site" evidence="5">
    <location>
        <position position="39"/>
    </location>
    <ligand>
        <name>AMP</name>
        <dbReference type="ChEBI" id="CHEBI:456215"/>
    </ligand>
</feature>
<dbReference type="EC" id="2.7.4.3" evidence="5 7"/>
<feature type="binding site" evidence="5">
    <location>
        <position position="125"/>
    </location>
    <ligand>
        <name>ATP</name>
        <dbReference type="ChEBI" id="CHEBI:30616"/>
    </ligand>
</feature>
<dbReference type="SUPFAM" id="SSF52540">
    <property type="entry name" value="P-loop containing nucleoside triphosphate hydrolases"/>
    <property type="match status" value="1"/>
</dbReference>
<dbReference type="AlphaFoldDB" id="A0A2H0V322"/>
<evidence type="ECO:0000256" key="1">
    <source>
        <dbReference type="ARBA" id="ARBA00022679"/>
    </source>
</evidence>
<dbReference type="EMBL" id="PFAR01000005">
    <property type="protein sequence ID" value="PIR93497.1"/>
    <property type="molecule type" value="Genomic_DNA"/>
</dbReference>
<dbReference type="InterPro" id="IPR006259">
    <property type="entry name" value="Adenyl_kin_sub"/>
</dbReference>
<keyword evidence="1 5" id="KW-0808">Transferase</keyword>
<dbReference type="GO" id="GO:0005737">
    <property type="term" value="C:cytoplasm"/>
    <property type="evidence" value="ECO:0007669"/>
    <property type="project" value="UniProtKB-SubCell"/>
</dbReference>
<keyword evidence="5" id="KW-0479">Metal-binding</keyword>
<feature type="binding site" evidence="5">
    <location>
        <position position="170"/>
    </location>
    <ligand>
        <name>AMP</name>
        <dbReference type="ChEBI" id="CHEBI:456215"/>
    </ligand>
</feature>
<protein>
    <recommendedName>
        <fullName evidence="5 7">Adenylate kinase</fullName>
        <shortName evidence="5">AK</shortName>
        <ecNumber evidence="5 7">2.7.4.3</ecNumber>
    </recommendedName>
    <alternativeName>
        <fullName evidence="5">ATP-AMP transphosphorylase</fullName>
    </alternativeName>
    <alternativeName>
        <fullName evidence="5">ATP:AMP phosphotransferase</fullName>
    </alternativeName>
    <alternativeName>
        <fullName evidence="5">Adenylate monophosphate kinase</fullName>
    </alternativeName>
</protein>
<evidence type="ECO:0000256" key="5">
    <source>
        <dbReference type="HAMAP-Rule" id="MF_00235"/>
    </source>
</evidence>
<feature type="binding site" evidence="5">
    <location>
        <position position="131"/>
    </location>
    <ligand>
        <name>Zn(2+)</name>
        <dbReference type="ChEBI" id="CHEBI:29105"/>
        <note>structural</note>
    </ligand>
</feature>
<dbReference type="Pfam" id="PF00406">
    <property type="entry name" value="ADK"/>
    <property type="match status" value="1"/>
</dbReference>
<comment type="pathway">
    <text evidence="5">Purine metabolism; AMP biosynthesis via salvage pathway; AMP from ADP: step 1/1.</text>
</comment>